<dbReference type="AlphaFoldDB" id="A0A9N8DC78"/>
<proteinExistence type="predicted"/>
<protein>
    <submittedName>
        <fullName evidence="1">Uncharacterized protein</fullName>
    </submittedName>
</protein>
<dbReference type="EMBL" id="CAICTM010000055">
    <property type="protein sequence ID" value="CAB9499221.1"/>
    <property type="molecule type" value="Genomic_DNA"/>
</dbReference>
<evidence type="ECO:0000313" key="1">
    <source>
        <dbReference type="EMBL" id="CAB9499221.1"/>
    </source>
</evidence>
<dbReference type="SUPFAM" id="SSF52266">
    <property type="entry name" value="SGNH hydrolase"/>
    <property type="match status" value="1"/>
</dbReference>
<organism evidence="1 2">
    <name type="scientific">Seminavis robusta</name>
    <dbReference type="NCBI Taxonomy" id="568900"/>
    <lineage>
        <taxon>Eukaryota</taxon>
        <taxon>Sar</taxon>
        <taxon>Stramenopiles</taxon>
        <taxon>Ochrophyta</taxon>
        <taxon>Bacillariophyta</taxon>
        <taxon>Bacillariophyceae</taxon>
        <taxon>Bacillariophycidae</taxon>
        <taxon>Naviculales</taxon>
        <taxon>Naviculaceae</taxon>
        <taxon>Seminavis</taxon>
    </lineage>
</organism>
<evidence type="ECO:0000313" key="2">
    <source>
        <dbReference type="Proteomes" id="UP001153069"/>
    </source>
</evidence>
<gene>
    <name evidence="1" type="ORF">SEMRO_56_G032770.1</name>
</gene>
<dbReference type="Proteomes" id="UP001153069">
    <property type="component" value="Unassembled WGS sequence"/>
</dbReference>
<name>A0A9N8DC78_9STRA</name>
<accession>A0A9N8DC78</accession>
<keyword evidence="2" id="KW-1185">Reference proteome</keyword>
<reference evidence="1" key="1">
    <citation type="submission" date="2020-06" db="EMBL/GenBank/DDBJ databases">
        <authorList>
            <consortium name="Plant Systems Biology data submission"/>
        </authorList>
    </citation>
    <scope>NUCLEOTIDE SEQUENCE</scope>
    <source>
        <strain evidence="1">D6</strain>
    </source>
</reference>
<sequence>MRGPAWAENSLQSRLIHGLKPEHTAHQENNVNAAMTMGPPTSSVAAMESWRLRRHNCFALLIMVFLCYHGSQFSWDAAATIEQRKTSTRHEEMWQSQQNQAKKALKSFSRRRSFDTMVSRTQAVLDNGFPLPWRPCTIGSILQSQNRAYGETTNSRFNIAILGGSASARPGRNCSFQYRGEDYAGTWADFLYRGLNNGMNDTVQIGVSNMAHGTLSSVESALWIDETINANWTDLIIHEHVMNDHEGSIEEKTKKLDFWLTRVYAYFRQSSNKPPPPILILALWQVKAAEKLNETINTHPLEFWGDLIEKYNSMGWRISLVNVGASVDHNAVAANFHDLLDDSHHPNCRAVELISNMIQHAIYTDLLSCTGSAATVASKQELNIDTGIPRHSHVLGDSPEAWNPLWTDLFGQDSRIGTVSAWQPRIAGQTALALGNHDDIQKWGTISMGKEATDRKDRFHGWILPMCNNDTSTTTFVIQEPDLAWLGFSFDLPRLSIVLNGHQLNVSDDGAWCLSGVARKWLKKWVHIADHVPPSDEYTLELCTNGGTTEIGLQAVIGLMVPSASEPMSIR</sequence>
<comment type="caution">
    <text evidence="1">The sequence shown here is derived from an EMBL/GenBank/DDBJ whole genome shotgun (WGS) entry which is preliminary data.</text>
</comment>